<reference evidence="4" key="2">
    <citation type="submission" date="2015-01" db="EMBL/GenBank/DDBJ databases">
        <title>Evolutionary Origins and Diversification of the Mycorrhizal Mutualists.</title>
        <authorList>
            <consortium name="DOE Joint Genome Institute"/>
            <consortium name="Mycorrhizal Genomics Consortium"/>
            <person name="Kohler A."/>
            <person name="Kuo A."/>
            <person name="Nagy L.G."/>
            <person name="Floudas D."/>
            <person name="Copeland A."/>
            <person name="Barry K.W."/>
            <person name="Cichocki N."/>
            <person name="Veneault-Fourrey C."/>
            <person name="LaButti K."/>
            <person name="Lindquist E.A."/>
            <person name="Lipzen A."/>
            <person name="Lundell T."/>
            <person name="Morin E."/>
            <person name="Murat C."/>
            <person name="Riley R."/>
            <person name="Ohm R."/>
            <person name="Sun H."/>
            <person name="Tunlid A."/>
            <person name="Henrissat B."/>
            <person name="Grigoriev I.V."/>
            <person name="Hibbett D.S."/>
            <person name="Martin F."/>
        </authorList>
    </citation>
    <scope>NUCLEOTIDE SEQUENCE [LARGE SCALE GENOMIC DNA]</scope>
    <source>
        <strain evidence="4">h7</strain>
    </source>
</reference>
<protein>
    <recommendedName>
        <fullName evidence="5">Hydrophobin</fullName>
    </recommendedName>
</protein>
<sequence>MKLSVASIVAFIGLFSQALAADVHHCAGPNSLRCPDGLTCCGPAVDGVGGTHNKAQPNIKLRPGDRRLQSSDYRSTSQKGLKDFSSRPTFVLGWVYWHAPNECI</sequence>
<accession>A0A0C2XBZ5</accession>
<proteinExistence type="predicted"/>
<organism evidence="3 4">
    <name type="scientific">Hebeloma cylindrosporum</name>
    <dbReference type="NCBI Taxonomy" id="76867"/>
    <lineage>
        <taxon>Eukaryota</taxon>
        <taxon>Fungi</taxon>
        <taxon>Dikarya</taxon>
        <taxon>Basidiomycota</taxon>
        <taxon>Agaricomycotina</taxon>
        <taxon>Agaricomycetes</taxon>
        <taxon>Agaricomycetidae</taxon>
        <taxon>Agaricales</taxon>
        <taxon>Agaricineae</taxon>
        <taxon>Hymenogastraceae</taxon>
        <taxon>Hebeloma</taxon>
    </lineage>
</organism>
<evidence type="ECO:0000256" key="1">
    <source>
        <dbReference type="SAM" id="MobiDB-lite"/>
    </source>
</evidence>
<dbReference type="EMBL" id="KN831820">
    <property type="protein sequence ID" value="KIM35468.1"/>
    <property type="molecule type" value="Genomic_DNA"/>
</dbReference>
<keyword evidence="4" id="KW-1185">Reference proteome</keyword>
<dbReference type="HOGENOM" id="CLU_2250481_0_0_1"/>
<dbReference type="Proteomes" id="UP000053424">
    <property type="component" value="Unassembled WGS sequence"/>
</dbReference>
<evidence type="ECO:0000256" key="2">
    <source>
        <dbReference type="SAM" id="SignalP"/>
    </source>
</evidence>
<feature type="signal peptide" evidence="2">
    <location>
        <begin position="1"/>
        <end position="20"/>
    </location>
</feature>
<name>A0A0C2XBZ5_HEBCY</name>
<evidence type="ECO:0008006" key="5">
    <source>
        <dbReference type="Google" id="ProtNLM"/>
    </source>
</evidence>
<evidence type="ECO:0000313" key="3">
    <source>
        <dbReference type="EMBL" id="KIM35468.1"/>
    </source>
</evidence>
<feature type="region of interest" description="Disordered" evidence="1">
    <location>
        <begin position="48"/>
        <end position="72"/>
    </location>
</feature>
<evidence type="ECO:0000313" key="4">
    <source>
        <dbReference type="Proteomes" id="UP000053424"/>
    </source>
</evidence>
<gene>
    <name evidence="3" type="ORF">M413DRAFT_32489</name>
</gene>
<keyword evidence="2" id="KW-0732">Signal</keyword>
<reference evidence="3 4" key="1">
    <citation type="submission" date="2014-04" db="EMBL/GenBank/DDBJ databases">
        <authorList>
            <consortium name="DOE Joint Genome Institute"/>
            <person name="Kuo A."/>
            <person name="Gay G."/>
            <person name="Dore J."/>
            <person name="Kohler A."/>
            <person name="Nagy L.G."/>
            <person name="Floudas D."/>
            <person name="Copeland A."/>
            <person name="Barry K.W."/>
            <person name="Cichocki N."/>
            <person name="Veneault-Fourrey C."/>
            <person name="LaButti K."/>
            <person name="Lindquist E.A."/>
            <person name="Lipzen A."/>
            <person name="Lundell T."/>
            <person name="Morin E."/>
            <person name="Murat C."/>
            <person name="Sun H."/>
            <person name="Tunlid A."/>
            <person name="Henrissat B."/>
            <person name="Grigoriev I.V."/>
            <person name="Hibbett D.S."/>
            <person name="Martin F."/>
            <person name="Nordberg H.P."/>
            <person name="Cantor M.N."/>
            <person name="Hua S.X."/>
        </authorList>
    </citation>
    <scope>NUCLEOTIDE SEQUENCE [LARGE SCALE GENOMIC DNA]</scope>
    <source>
        <strain evidence="4">h7</strain>
    </source>
</reference>
<dbReference type="OrthoDB" id="3026402at2759"/>
<feature type="chain" id="PRO_5002174136" description="Hydrophobin" evidence="2">
    <location>
        <begin position="21"/>
        <end position="104"/>
    </location>
</feature>
<dbReference type="AlphaFoldDB" id="A0A0C2XBZ5"/>